<feature type="region of interest" description="Disordered" evidence="1">
    <location>
        <begin position="448"/>
        <end position="569"/>
    </location>
</feature>
<evidence type="ECO:0000259" key="3">
    <source>
        <dbReference type="Pfam" id="PF24465"/>
    </source>
</evidence>
<accession>A0AAN6Y072</accession>
<dbReference type="Pfam" id="PF14420">
    <property type="entry name" value="Clr5"/>
    <property type="match status" value="1"/>
</dbReference>
<evidence type="ECO:0000259" key="2">
    <source>
        <dbReference type="Pfam" id="PF14420"/>
    </source>
</evidence>
<feature type="compositionally biased region" description="Basic and acidic residues" evidence="1">
    <location>
        <begin position="471"/>
        <end position="491"/>
    </location>
</feature>
<feature type="domain" description="Tri-helical" evidence="3">
    <location>
        <begin position="352"/>
        <end position="440"/>
    </location>
</feature>
<reference evidence="5" key="2">
    <citation type="submission" date="2023-05" db="EMBL/GenBank/DDBJ databases">
        <authorList>
            <consortium name="Lawrence Berkeley National Laboratory"/>
            <person name="Steindorff A."/>
            <person name="Hensen N."/>
            <person name="Bonometti L."/>
            <person name="Westerberg I."/>
            <person name="Brannstrom I.O."/>
            <person name="Guillou S."/>
            <person name="Cros-Aarteil S."/>
            <person name="Calhoun S."/>
            <person name="Haridas S."/>
            <person name="Kuo A."/>
            <person name="Mondo S."/>
            <person name="Pangilinan J."/>
            <person name="Riley R."/>
            <person name="Labutti K."/>
            <person name="Andreopoulos B."/>
            <person name="Lipzen A."/>
            <person name="Chen C."/>
            <person name="Yanf M."/>
            <person name="Daum C."/>
            <person name="Ng V."/>
            <person name="Clum A."/>
            <person name="Ohm R."/>
            <person name="Martin F."/>
            <person name="Silar P."/>
            <person name="Natvig D."/>
            <person name="Lalanne C."/>
            <person name="Gautier V."/>
            <person name="Ament-Velasquez S.L."/>
            <person name="Kruys A."/>
            <person name="Hutchinson M.I."/>
            <person name="Powell A.J."/>
            <person name="Barry K."/>
            <person name="Miller A.N."/>
            <person name="Grigoriev I.V."/>
            <person name="Debuchy R."/>
            <person name="Gladieux P."/>
            <person name="Thoren M.H."/>
            <person name="Johannesson H."/>
        </authorList>
    </citation>
    <scope>NUCLEOTIDE SEQUENCE</scope>
    <source>
        <strain evidence="5">PSN293</strain>
    </source>
</reference>
<dbReference type="EMBL" id="MU858227">
    <property type="protein sequence ID" value="KAK4208820.1"/>
    <property type="molecule type" value="Genomic_DNA"/>
</dbReference>
<organism evidence="5 6">
    <name type="scientific">Rhypophila decipiens</name>
    <dbReference type="NCBI Taxonomy" id="261697"/>
    <lineage>
        <taxon>Eukaryota</taxon>
        <taxon>Fungi</taxon>
        <taxon>Dikarya</taxon>
        <taxon>Ascomycota</taxon>
        <taxon>Pezizomycotina</taxon>
        <taxon>Sordariomycetes</taxon>
        <taxon>Sordariomycetidae</taxon>
        <taxon>Sordariales</taxon>
        <taxon>Naviculisporaceae</taxon>
        <taxon>Rhypophila</taxon>
    </lineage>
</organism>
<reference evidence="5" key="1">
    <citation type="journal article" date="2023" name="Mol. Phylogenet. Evol.">
        <title>Genome-scale phylogeny and comparative genomics of the fungal order Sordariales.</title>
        <authorList>
            <person name="Hensen N."/>
            <person name="Bonometti L."/>
            <person name="Westerberg I."/>
            <person name="Brannstrom I.O."/>
            <person name="Guillou S."/>
            <person name="Cros-Aarteil S."/>
            <person name="Calhoun S."/>
            <person name="Haridas S."/>
            <person name="Kuo A."/>
            <person name="Mondo S."/>
            <person name="Pangilinan J."/>
            <person name="Riley R."/>
            <person name="LaButti K."/>
            <person name="Andreopoulos B."/>
            <person name="Lipzen A."/>
            <person name="Chen C."/>
            <person name="Yan M."/>
            <person name="Daum C."/>
            <person name="Ng V."/>
            <person name="Clum A."/>
            <person name="Steindorff A."/>
            <person name="Ohm R.A."/>
            <person name="Martin F."/>
            <person name="Silar P."/>
            <person name="Natvig D.O."/>
            <person name="Lalanne C."/>
            <person name="Gautier V."/>
            <person name="Ament-Velasquez S.L."/>
            <person name="Kruys A."/>
            <person name="Hutchinson M.I."/>
            <person name="Powell A.J."/>
            <person name="Barry K."/>
            <person name="Miller A.N."/>
            <person name="Grigoriev I.V."/>
            <person name="Debuchy R."/>
            <person name="Gladieux P."/>
            <person name="Hiltunen Thoren M."/>
            <person name="Johannesson H."/>
        </authorList>
    </citation>
    <scope>NUCLEOTIDE SEQUENCE</scope>
    <source>
        <strain evidence="5">PSN293</strain>
    </source>
</reference>
<comment type="caution">
    <text evidence="5">The sequence shown here is derived from an EMBL/GenBank/DDBJ whole genome shotgun (WGS) entry which is preliminary data.</text>
</comment>
<protein>
    <recommendedName>
        <fullName evidence="7">Clr5 domain-containing protein</fullName>
    </recommendedName>
</protein>
<dbReference type="InterPro" id="IPR025676">
    <property type="entry name" value="Clr5_dom"/>
</dbReference>
<evidence type="ECO:0008006" key="7">
    <source>
        <dbReference type="Google" id="ProtNLM"/>
    </source>
</evidence>
<dbReference type="InterPro" id="IPR057940">
    <property type="entry name" value="Tri-helical_dom"/>
</dbReference>
<feature type="compositionally biased region" description="Basic and acidic residues" evidence="1">
    <location>
        <begin position="513"/>
        <end position="522"/>
    </location>
</feature>
<feature type="compositionally biased region" description="Low complexity" evidence="1">
    <location>
        <begin position="554"/>
        <end position="569"/>
    </location>
</feature>
<feature type="domain" description="Clr5" evidence="2">
    <location>
        <begin position="1"/>
        <end position="53"/>
    </location>
</feature>
<gene>
    <name evidence="5" type="ORF">QBC37DRAFT_295844</name>
</gene>
<evidence type="ECO:0000259" key="4">
    <source>
        <dbReference type="Pfam" id="PF24962"/>
    </source>
</evidence>
<dbReference type="AlphaFoldDB" id="A0AAN6Y072"/>
<keyword evidence="6" id="KW-1185">Reference proteome</keyword>
<evidence type="ECO:0000313" key="5">
    <source>
        <dbReference type="EMBL" id="KAK4208820.1"/>
    </source>
</evidence>
<evidence type="ECO:0000313" key="6">
    <source>
        <dbReference type="Proteomes" id="UP001301769"/>
    </source>
</evidence>
<feature type="region of interest" description="Disordered" evidence="1">
    <location>
        <begin position="137"/>
        <end position="175"/>
    </location>
</feature>
<dbReference type="Proteomes" id="UP001301769">
    <property type="component" value="Unassembled WGS sequence"/>
</dbReference>
<dbReference type="PANTHER" id="PTHR38788">
    <property type="entry name" value="CLR5 DOMAIN-CONTAINING PROTEIN"/>
    <property type="match status" value="1"/>
</dbReference>
<dbReference type="Pfam" id="PF24465">
    <property type="entry name" value="Tri-helical"/>
    <property type="match status" value="2"/>
</dbReference>
<sequence>MVYKWEPYKEECYDLYVNQRKSVPQVAEYLRTKYGFNPRPRTFHHKFRQWQFPRKHDPAWKKEQLVSRVKELWSKNLNGHEMLRVLTEEDGYELDARDLQNIRSRHGFYLRTKGAAFGHPTTSDRIERLKLMKKLKDAKRTTGGSGAGERQESHETDESGEDSDEEMEDEEVEEARQEERLADIVPAVEATPEIPVQDLSPEELAAVEMRKQQRMMELQSESMAKWATKKRRRRIKEYAGLPADPPCPPRYPSETTLGETKIILGLDNEAYMTVRNAFRTLCEQEGVIKKTIAGPEKWEALKDQLIRQSIHLRSCMWDQTDIERKKLAIDLICCDVTKAMRLLTTKLSVAKAKTILNLDPEQGRQIRSSIYLILAQEKFFSRHFEGEEHWQEILAKWHDSSELMRRLSQLERPDWPDPDRHEKARALNFLARDAMRRYRQEAVHQGRNVFEEAANPPPVSRGRVVSKAPKAPKEPKPPKAPKPPKEPKEPMKPNGPKRCGRPPGTGKKQKAQAAEERAHTEARLAPMEISDGEAEPQPVDPLLNPTSPDLNFFQPQGLQQQPSVQQQHQQPPAPASMAVFYKLHSNTALPSHMAGPRMWISTVPQHPTVEQVRAAALAKYPGAMCFAIEGIVKDGQGGELPLPVSDDMELEAYLQHIQGNANVTGHSAAPTFVVQLMA</sequence>
<feature type="compositionally biased region" description="Acidic residues" evidence="1">
    <location>
        <begin position="158"/>
        <end position="173"/>
    </location>
</feature>
<dbReference type="PANTHER" id="PTHR38788:SF5">
    <property type="entry name" value="CLR5 DOMAIN-CONTAINING PROTEIN"/>
    <property type="match status" value="1"/>
</dbReference>
<evidence type="ECO:0000256" key="1">
    <source>
        <dbReference type="SAM" id="MobiDB-lite"/>
    </source>
</evidence>
<dbReference type="Pfam" id="PF24962">
    <property type="entry name" value="DUF7767"/>
    <property type="match status" value="1"/>
</dbReference>
<proteinExistence type="predicted"/>
<feature type="domain" description="Tri-helical" evidence="3">
    <location>
        <begin position="261"/>
        <end position="341"/>
    </location>
</feature>
<feature type="domain" description="DUF7767" evidence="4">
    <location>
        <begin position="574"/>
        <end position="677"/>
    </location>
</feature>
<dbReference type="InterPro" id="IPR056669">
    <property type="entry name" value="DUF7767"/>
</dbReference>
<name>A0AAN6Y072_9PEZI</name>